<feature type="compositionally biased region" description="Basic and acidic residues" evidence="8">
    <location>
        <begin position="591"/>
        <end position="604"/>
    </location>
</feature>
<sequence length="612" mass="68662">MASDEFISLDAPCEADAKDEGGDVQVKAPDVSGMEPLVSDLQPEGKAGAVGSNPKTSAGNLDLEEGQVEDMDLADDDVVVGKDQLLDASIQPEISVAAVQTVIGFEVKLDKGDGTENEIIYESNSISIEESPSRGVKRARVESKEPSVRVIYSDLTRESKRKLMQLMQQWSEWQARRMHHLEEAVEVTLESGEETYYPALHVGSEKSCAVVFIHFVLFSCFSYSDKSFWVDNQARESDTVDDGSVPLYDREFTLHSTPLGGSSNTERYLLSQYSSINHFHVFVLALSNYVLFWPFVILLSKTPLLAFDDRSQLPIANVVSFSLGPTTDVSCFPSNRVDKDDSRCFNCGSYSHAMKDCPKPRDNVAISNARKQHNLKRNQSNVNRVQNRYYQKTPGKFDDLKAGVLGPETRQCLGIGENDPPPWLHRMRELGYPPGYLDVVDDEDRPSGITIFGDGEVKLEYEEGELSEQGEASPPKKKMTVEFPGINAPIPENGDQWLWGSTPPQSSGRHHSLDSRDFHDRGPPGADHYSPRYHSHDFGPLRPSIGRSHSDRGWRSPPRYDNPPADDGAWTPHSYPSRQHLGHYSSSSEMSSRHSRDKDRDRHDSRHYHHRR</sequence>
<evidence type="ECO:0000313" key="10">
    <source>
        <dbReference type="EMBL" id="PWZ28084.1"/>
    </source>
</evidence>
<comment type="similarity">
    <text evidence="2">Belongs to the ZCCHC8 family.</text>
</comment>
<evidence type="ECO:0000256" key="6">
    <source>
        <dbReference type="ARBA" id="ARBA00023242"/>
    </source>
</evidence>
<evidence type="ECO:0000256" key="8">
    <source>
        <dbReference type="SAM" id="MobiDB-lite"/>
    </source>
</evidence>
<dbReference type="PANTHER" id="PTHR13316">
    <property type="entry name" value="ZINC FINGER, CCHC DOMAIN CONTAINING 8"/>
    <property type="match status" value="1"/>
</dbReference>
<organism evidence="10">
    <name type="scientific">Zea mays</name>
    <name type="common">Maize</name>
    <dbReference type="NCBI Taxonomy" id="4577"/>
    <lineage>
        <taxon>Eukaryota</taxon>
        <taxon>Viridiplantae</taxon>
        <taxon>Streptophyta</taxon>
        <taxon>Embryophyta</taxon>
        <taxon>Tracheophyta</taxon>
        <taxon>Spermatophyta</taxon>
        <taxon>Magnoliopsida</taxon>
        <taxon>Liliopsida</taxon>
        <taxon>Poales</taxon>
        <taxon>Poaceae</taxon>
        <taxon>PACMAD clade</taxon>
        <taxon>Panicoideae</taxon>
        <taxon>Andropogonodae</taxon>
        <taxon>Andropogoneae</taxon>
        <taxon>Tripsacinae</taxon>
        <taxon>Zea</taxon>
    </lineage>
</organism>
<feature type="region of interest" description="Disordered" evidence="8">
    <location>
        <begin position="1"/>
        <end position="59"/>
    </location>
</feature>
<dbReference type="InterPro" id="IPR006568">
    <property type="entry name" value="PSP_pro-rich"/>
</dbReference>
<gene>
    <name evidence="10" type="primary">zcchc8</name>
    <name evidence="10" type="ORF">Zm00014a_005852</name>
</gene>
<dbReference type="SMART" id="SM00581">
    <property type="entry name" value="PSP"/>
    <property type="match status" value="1"/>
</dbReference>
<dbReference type="InterPro" id="IPR001878">
    <property type="entry name" value="Znf_CCHC"/>
</dbReference>
<evidence type="ECO:0000256" key="1">
    <source>
        <dbReference type="ARBA" id="ARBA00004642"/>
    </source>
</evidence>
<dbReference type="AlphaFoldDB" id="A0A3L6F476"/>
<proteinExistence type="inferred from homology"/>
<dbReference type="GO" id="GO:0005654">
    <property type="term" value="C:nucleoplasm"/>
    <property type="evidence" value="ECO:0007669"/>
    <property type="project" value="UniProtKB-SubCell"/>
</dbReference>
<dbReference type="GO" id="GO:0003676">
    <property type="term" value="F:nucleic acid binding"/>
    <property type="evidence" value="ECO:0007669"/>
    <property type="project" value="InterPro"/>
</dbReference>
<feature type="compositionally biased region" description="Basic and acidic residues" evidence="8">
    <location>
        <begin position="511"/>
        <end position="522"/>
    </location>
</feature>
<dbReference type="InterPro" id="IPR036875">
    <property type="entry name" value="Znf_CCHC_sf"/>
</dbReference>
<dbReference type="PANTHER" id="PTHR13316:SF0">
    <property type="entry name" value="ZINC FINGER CCHC DOMAIN-CONTAINING PROTEIN 8"/>
    <property type="match status" value="1"/>
</dbReference>
<dbReference type="GO" id="GO:0008270">
    <property type="term" value="F:zinc ion binding"/>
    <property type="evidence" value="ECO:0007669"/>
    <property type="project" value="UniProtKB-KW"/>
</dbReference>
<evidence type="ECO:0000256" key="3">
    <source>
        <dbReference type="ARBA" id="ARBA00022723"/>
    </source>
</evidence>
<keyword evidence="6" id="KW-0539">Nucleus</keyword>
<dbReference type="EMBL" id="NCVQ01000005">
    <property type="protein sequence ID" value="PWZ28084.1"/>
    <property type="molecule type" value="Genomic_DNA"/>
</dbReference>
<reference evidence="10" key="1">
    <citation type="journal article" date="2018" name="Nat. Genet.">
        <title>Extensive intraspecific gene order and gene structural variations between Mo17 and other maize genomes.</title>
        <authorList>
            <person name="Sun S."/>
            <person name="Zhou Y."/>
            <person name="Chen J."/>
            <person name="Shi J."/>
            <person name="Zhao H."/>
            <person name="Zhao H."/>
            <person name="Song W."/>
            <person name="Zhang M."/>
            <person name="Cui Y."/>
            <person name="Dong X."/>
            <person name="Liu H."/>
            <person name="Ma X."/>
            <person name="Jiao Y."/>
            <person name="Wang B."/>
            <person name="Wei X."/>
            <person name="Stein J.C."/>
            <person name="Glaubitz J.C."/>
            <person name="Lu F."/>
            <person name="Yu G."/>
            <person name="Liang C."/>
            <person name="Fengler K."/>
            <person name="Li B."/>
            <person name="Rafalski A."/>
            <person name="Schnable P.S."/>
            <person name="Ware D.H."/>
            <person name="Buckler E.S."/>
            <person name="Lai J."/>
        </authorList>
    </citation>
    <scope>NUCLEOTIDE SEQUENCE [LARGE SCALE GENOMIC DNA]</scope>
    <source>
        <tissue evidence="10">Seedling</tissue>
    </source>
</reference>
<name>A0A3L6F476_MAIZE</name>
<evidence type="ECO:0000256" key="2">
    <source>
        <dbReference type="ARBA" id="ARBA00007497"/>
    </source>
</evidence>
<feature type="domain" description="CCHC-type" evidence="9">
    <location>
        <begin position="343"/>
        <end position="359"/>
    </location>
</feature>
<dbReference type="PROSITE" id="PS50158">
    <property type="entry name" value="ZF_CCHC"/>
    <property type="match status" value="1"/>
</dbReference>
<keyword evidence="5" id="KW-0862">Zinc</keyword>
<keyword evidence="3" id="KW-0479">Metal-binding</keyword>
<dbReference type="SUPFAM" id="SSF57756">
    <property type="entry name" value="Retrovirus zinc finger-like domains"/>
    <property type="match status" value="1"/>
</dbReference>
<protein>
    <submittedName>
        <fullName evidence="10">Zinc finger CCHC domain-containing protein 8</fullName>
    </submittedName>
</protein>
<comment type="subcellular location">
    <subcellularLocation>
        <location evidence="1">Nucleus</location>
        <location evidence="1">Nucleoplasm</location>
    </subcellularLocation>
</comment>
<dbReference type="ExpressionAtlas" id="A0A3L6F476">
    <property type="expression patterns" value="baseline and differential"/>
</dbReference>
<dbReference type="Proteomes" id="UP000251960">
    <property type="component" value="Chromosome 4"/>
</dbReference>
<feature type="region of interest" description="Disordered" evidence="8">
    <location>
        <begin position="462"/>
        <end position="612"/>
    </location>
</feature>
<keyword evidence="4 7" id="KW-0863">Zinc-finger</keyword>
<evidence type="ECO:0000259" key="9">
    <source>
        <dbReference type="PROSITE" id="PS50158"/>
    </source>
</evidence>
<dbReference type="Pfam" id="PF04046">
    <property type="entry name" value="PSP"/>
    <property type="match status" value="1"/>
</dbReference>
<evidence type="ECO:0000256" key="7">
    <source>
        <dbReference type="PROSITE-ProRule" id="PRU00047"/>
    </source>
</evidence>
<evidence type="ECO:0000256" key="4">
    <source>
        <dbReference type="ARBA" id="ARBA00022771"/>
    </source>
</evidence>
<evidence type="ECO:0000256" key="5">
    <source>
        <dbReference type="ARBA" id="ARBA00022833"/>
    </source>
</evidence>
<accession>A0A3L6F476</accession>
<comment type="caution">
    <text evidence="10">The sequence shown here is derived from an EMBL/GenBank/DDBJ whole genome shotgun (WGS) entry which is preliminary data.</text>
</comment>
<dbReference type="InterPro" id="IPR052115">
    <property type="entry name" value="NEXT_complex_subunit_ZCCHC8"/>
</dbReference>